<dbReference type="AlphaFoldDB" id="A0A7S4VQ53"/>
<dbReference type="EMBL" id="HBNS01043712">
    <property type="protein sequence ID" value="CAE4643229.1"/>
    <property type="molecule type" value="Transcribed_RNA"/>
</dbReference>
<dbReference type="PANTHER" id="PTHR43642">
    <property type="entry name" value="HYBRID SIGNAL TRANSDUCTION HISTIDINE KINASE G"/>
    <property type="match status" value="1"/>
</dbReference>
<dbReference type="SUPFAM" id="SSF48452">
    <property type="entry name" value="TPR-like"/>
    <property type="match status" value="1"/>
</dbReference>
<proteinExistence type="predicted"/>
<evidence type="ECO:0000313" key="1">
    <source>
        <dbReference type="EMBL" id="CAE4643229.1"/>
    </source>
</evidence>
<gene>
    <name evidence="1" type="ORF">DBRI00130_LOCUS33931</name>
</gene>
<sequence>MSPHSSQPLAEVIHRKTSGNVLFVLQFIRSLFDEGLLRFSFSTKRWQWDTATIESKNIADNAVDLMSQKISRLPKEIQTVLKMIACLGSSIDESTLRLIAGHENAGKVNSDGSTGHAIFYEYDDLVGSLELSVNAGLLDCISTKYKFAHDQIQSAAYNLIPENERGLWHLQIGNKIWTSKGAEQEKVLFMAVVQLNLGTMFIKEKEQKIELARLNLRSGESAISSVSYPLAASYLKAGIKLLDEKCWKEHYDLTLKLYECYAEAEYCNGKFEDMEKALDQIFAHAKCCGDQRRAYFLRIWALGAQEKMKKAIDVGLNMLAELGEPFPTTEISKEMILEDFSKTKQLLEGKTDTDLLELNTLNDDVKIDTMRALIILSFFANLTKQKIVFFLVFRAMQISLSHGICKESANCFASYGSLLSGSFDDFNGAYRFGKLSIRLLEKLQVKEFSHRIISTVYGLINSWVEHHHASLNPLKAAYQNGIRYGDIQWAFTSIQQYCIHRYQCGNDLASVEEDLRKYGKLMTEFKQATVLKYCLPYRQAILNLMGLSSNPLQLTGDAMNQENLLNSALERKNINLVFVIFSQCSVVTYMFGDYDVASEMADKAQYIVDRSNSPTYAVCSHTFYYGLITLLLARKTKDKRWEGLAKNAIEKMKNWTKFAPSNCEQKLHLMEAEYAYFLGEYEIAERLYDSAIEKAGINGFIQEQALAFERAGMFYFEKGNVSKASQYYGKAHNSYLTWGAKGKADHLLRNCPF</sequence>
<reference evidence="1" key="1">
    <citation type="submission" date="2021-01" db="EMBL/GenBank/DDBJ databases">
        <authorList>
            <person name="Corre E."/>
            <person name="Pelletier E."/>
            <person name="Niang G."/>
            <person name="Scheremetjew M."/>
            <person name="Finn R."/>
            <person name="Kale V."/>
            <person name="Holt S."/>
            <person name="Cochrane G."/>
            <person name="Meng A."/>
            <person name="Brown T."/>
            <person name="Cohen L."/>
        </authorList>
    </citation>
    <scope>NUCLEOTIDE SEQUENCE</scope>
    <source>
        <strain evidence="1">GSO104</strain>
    </source>
</reference>
<accession>A0A7S4VQ53</accession>
<name>A0A7S4VQ53_9STRA</name>
<organism evidence="1">
    <name type="scientific">Ditylum brightwellii</name>
    <dbReference type="NCBI Taxonomy" id="49249"/>
    <lineage>
        <taxon>Eukaryota</taxon>
        <taxon>Sar</taxon>
        <taxon>Stramenopiles</taxon>
        <taxon>Ochrophyta</taxon>
        <taxon>Bacillariophyta</taxon>
        <taxon>Mediophyceae</taxon>
        <taxon>Lithodesmiophycidae</taxon>
        <taxon>Lithodesmiales</taxon>
        <taxon>Lithodesmiaceae</taxon>
        <taxon>Ditylum</taxon>
    </lineage>
</organism>
<protein>
    <submittedName>
        <fullName evidence="1">Uncharacterized protein</fullName>
    </submittedName>
</protein>
<dbReference type="InterPro" id="IPR053159">
    <property type="entry name" value="Hybrid_Histidine_Kinase"/>
</dbReference>
<dbReference type="PANTHER" id="PTHR43642:SF1">
    <property type="entry name" value="HYBRID SIGNAL TRANSDUCTION HISTIDINE KINASE G"/>
    <property type="match status" value="1"/>
</dbReference>
<dbReference type="Gene3D" id="1.25.40.10">
    <property type="entry name" value="Tetratricopeptide repeat domain"/>
    <property type="match status" value="1"/>
</dbReference>
<dbReference type="InterPro" id="IPR011990">
    <property type="entry name" value="TPR-like_helical_dom_sf"/>
</dbReference>